<keyword evidence="3" id="KW-1185">Reference proteome</keyword>
<protein>
    <submittedName>
        <fullName evidence="2">Uncharacterized protein</fullName>
    </submittedName>
</protein>
<keyword evidence="1" id="KW-0472">Membrane</keyword>
<dbReference type="Proteomes" id="UP000002654">
    <property type="component" value="Chromosome"/>
</dbReference>
<dbReference type="EMBL" id="FN869859">
    <property type="protein sequence ID" value="CCC81631.1"/>
    <property type="molecule type" value="Genomic_DNA"/>
</dbReference>
<dbReference type="KEGG" id="ttn:TTX_0982"/>
<reference evidence="2 3" key="1">
    <citation type="journal article" date="2011" name="PLoS ONE">
        <title>The complete genome sequence of Thermoproteus tenax: a physiologically versatile member of the Crenarchaeota.</title>
        <authorList>
            <person name="Siebers B."/>
            <person name="Zaparty M."/>
            <person name="Raddatz G."/>
            <person name="Tjaden B."/>
            <person name="Albers S.V."/>
            <person name="Bell S.D."/>
            <person name="Blombach F."/>
            <person name="Kletzin A."/>
            <person name="Kyrpides N."/>
            <person name="Lanz C."/>
            <person name="Plagens A."/>
            <person name="Rampp M."/>
            <person name="Rosinus A."/>
            <person name="von Jan M."/>
            <person name="Makarova K.S."/>
            <person name="Klenk H.P."/>
            <person name="Schuster S.C."/>
            <person name="Hensel R."/>
        </authorList>
    </citation>
    <scope>NUCLEOTIDE SEQUENCE [LARGE SCALE GENOMIC DNA]</scope>
    <source>
        <strain evidence="3">ATCC 35583 / DSM 2078 / JCM 9277 / NBRC 100435 / Kra 1</strain>
    </source>
</reference>
<organism evidence="2 3">
    <name type="scientific">Thermoproteus tenax (strain ATCC 35583 / DSM 2078 / JCM 9277 / NBRC 100435 / Kra 1)</name>
    <dbReference type="NCBI Taxonomy" id="768679"/>
    <lineage>
        <taxon>Archaea</taxon>
        <taxon>Thermoproteota</taxon>
        <taxon>Thermoprotei</taxon>
        <taxon>Thermoproteales</taxon>
        <taxon>Thermoproteaceae</taxon>
        <taxon>Thermoproteus</taxon>
    </lineage>
</organism>
<dbReference type="PaxDb" id="768679-TTX_0982"/>
<gene>
    <name evidence="2" type="ordered locus">TTX_0982</name>
</gene>
<dbReference type="STRING" id="768679.TTX_0982"/>
<name>G4RPY6_THETK</name>
<dbReference type="AlphaFoldDB" id="G4RPY6"/>
<keyword evidence="1" id="KW-1133">Transmembrane helix</keyword>
<keyword evidence="1" id="KW-0812">Transmembrane</keyword>
<dbReference type="PATRIC" id="fig|768679.9.peg.992"/>
<sequence>METTEAWLYLSLETVIGIIILSIIGIIVINIFKNINQLYNYIENDIKYILNTTRLIIRI</sequence>
<accession>G4RPY6</accession>
<evidence type="ECO:0000256" key="1">
    <source>
        <dbReference type="SAM" id="Phobius"/>
    </source>
</evidence>
<dbReference type="HOGENOM" id="CLU_2949505_0_0_2"/>
<evidence type="ECO:0000313" key="2">
    <source>
        <dbReference type="EMBL" id="CCC81631.1"/>
    </source>
</evidence>
<evidence type="ECO:0000313" key="3">
    <source>
        <dbReference type="Proteomes" id="UP000002654"/>
    </source>
</evidence>
<proteinExistence type="predicted"/>
<feature type="transmembrane region" description="Helical" evidence="1">
    <location>
        <begin position="6"/>
        <end position="32"/>
    </location>
</feature>